<organism evidence="2 3">
    <name type="scientific">Emticicia soli</name>
    <dbReference type="NCBI Taxonomy" id="2027878"/>
    <lineage>
        <taxon>Bacteria</taxon>
        <taxon>Pseudomonadati</taxon>
        <taxon>Bacteroidota</taxon>
        <taxon>Cytophagia</taxon>
        <taxon>Cytophagales</taxon>
        <taxon>Leadbetterellaceae</taxon>
        <taxon>Emticicia</taxon>
    </lineage>
</organism>
<keyword evidence="1" id="KW-0472">Membrane</keyword>
<keyword evidence="1" id="KW-0812">Transmembrane</keyword>
<keyword evidence="1" id="KW-1133">Transmembrane helix</keyword>
<accession>A0ABW5JBL2</accession>
<feature type="transmembrane region" description="Helical" evidence="1">
    <location>
        <begin position="92"/>
        <end position="110"/>
    </location>
</feature>
<gene>
    <name evidence="2" type="ORF">ACFSR2_18980</name>
</gene>
<name>A0ABW5JBL2_9BACT</name>
<evidence type="ECO:0000256" key="1">
    <source>
        <dbReference type="SAM" id="Phobius"/>
    </source>
</evidence>
<evidence type="ECO:0008006" key="4">
    <source>
        <dbReference type="Google" id="ProtNLM"/>
    </source>
</evidence>
<protein>
    <recommendedName>
        <fullName evidence="4">DoxX family protein</fullName>
    </recommendedName>
</protein>
<evidence type="ECO:0000313" key="2">
    <source>
        <dbReference type="EMBL" id="MFD2522988.1"/>
    </source>
</evidence>
<sequence>MIKNIISLALLLASAGLNFKHGLDAFKTPTLEQQKMISQLGLNESGMKYIGIFSILIAVLQLIPKTFFLGNLLNAFVIITIMAFAIKAENYRMVLIEIPFLIMPLVMIWLKYPFKS</sequence>
<comment type="caution">
    <text evidence="2">The sequence shown here is derived from an EMBL/GenBank/DDBJ whole genome shotgun (WGS) entry which is preliminary data.</text>
</comment>
<proteinExistence type="predicted"/>
<reference evidence="3" key="1">
    <citation type="journal article" date="2019" name="Int. J. Syst. Evol. Microbiol.">
        <title>The Global Catalogue of Microorganisms (GCM) 10K type strain sequencing project: providing services to taxonomists for standard genome sequencing and annotation.</title>
        <authorList>
            <consortium name="The Broad Institute Genomics Platform"/>
            <consortium name="The Broad Institute Genome Sequencing Center for Infectious Disease"/>
            <person name="Wu L."/>
            <person name="Ma J."/>
        </authorList>
    </citation>
    <scope>NUCLEOTIDE SEQUENCE [LARGE SCALE GENOMIC DNA]</scope>
    <source>
        <strain evidence="3">KCTC 52344</strain>
    </source>
</reference>
<dbReference type="RefSeq" id="WP_340240171.1">
    <property type="nucleotide sequence ID" value="NZ_JBBEWC010000018.1"/>
</dbReference>
<feature type="transmembrane region" description="Helical" evidence="1">
    <location>
        <begin position="68"/>
        <end position="86"/>
    </location>
</feature>
<dbReference type="Proteomes" id="UP001597510">
    <property type="component" value="Unassembled WGS sequence"/>
</dbReference>
<feature type="transmembrane region" description="Helical" evidence="1">
    <location>
        <begin position="46"/>
        <end position="63"/>
    </location>
</feature>
<keyword evidence="3" id="KW-1185">Reference proteome</keyword>
<evidence type="ECO:0000313" key="3">
    <source>
        <dbReference type="Proteomes" id="UP001597510"/>
    </source>
</evidence>
<dbReference type="EMBL" id="JBHULC010000027">
    <property type="protein sequence ID" value="MFD2522988.1"/>
    <property type="molecule type" value="Genomic_DNA"/>
</dbReference>